<evidence type="ECO:0000313" key="7">
    <source>
        <dbReference type="Proteomes" id="UP000694522"/>
    </source>
</evidence>
<dbReference type="GO" id="GO:0005737">
    <property type="term" value="C:cytoplasm"/>
    <property type="evidence" value="ECO:0007669"/>
    <property type="project" value="UniProtKB-SubCell"/>
</dbReference>
<dbReference type="PROSITE" id="PS50835">
    <property type="entry name" value="IG_LIKE"/>
    <property type="match status" value="1"/>
</dbReference>
<dbReference type="SMART" id="SM00408">
    <property type="entry name" value="IGc2"/>
    <property type="match status" value="1"/>
</dbReference>
<dbReference type="InterPro" id="IPR052385">
    <property type="entry name" value="Obscurin/Obscurin-like_Reg"/>
</dbReference>
<keyword evidence="3" id="KW-0597">Phosphoprotein</keyword>
<dbReference type="InterPro" id="IPR003598">
    <property type="entry name" value="Ig_sub2"/>
</dbReference>
<dbReference type="Pfam" id="PF07679">
    <property type="entry name" value="I-set"/>
    <property type="match status" value="1"/>
</dbReference>
<evidence type="ECO:0000256" key="2">
    <source>
        <dbReference type="ARBA" id="ARBA00022490"/>
    </source>
</evidence>
<accession>A0A8B9EZY4</accession>
<dbReference type="InterPro" id="IPR013098">
    <property type="entry name" value="Ig_I-set"/>
</dbReference>
<evidence type="ECO:0000259" key="5">
    <source>
        <dbReference type="PROSITE" id="PS50835"/>
    </source>
</evidence>
<keyword evidence="4" id="KW-1015">Disulfide bond</keyword>
<dbReference type="Ensembl" id="ENSACOT00000000472.1">
    <property type="protein sequence ID" value="ENSACOP00000000453.1"/>
    <property type="gene ID" value="ENSACOG00000000350.1"/>
</dbReference>
<dbReference type="Gene3D" id="2.60.40.10">
    <property type="entry name" value="Immunoglobulins"/>
    <property type="match status" value="1"/>
</dbReference>
<dbReference type="AlphaFoldDB" id="A0A8B9EZY4"/>
<proteinExistence type="predicted"/>
<dbReference type="CDD" id="cd00096">
    <property type="entry name" value="Ig"/>
    <property type="match status" value="1"/>
</dbReference>
<dbReference type="InterPro" id="IPR007110">
    <property type="entry name" value="Ig-like_dom"/>
</dbReference>
<feature type="domain" description="Ig-like" evidence="5">
    <location>
        <begin position="31"/>
        <end position="102"/>
    </location>
</feature>
<keyword evidence="7" id="KW-1185">Reference proteome</keyword>
<reference evidence="6" key="2">
    <citation type="submission" date="2025-09" db="UniProtKB">
        <authorList>
            <consortium name="Ensembl"/>
        </authorList>
    </citation>
    <scope>IDENTIFICATION</scope>
</reference>
<dbReference type="InterPro" id="IPR003599">
    <property type="entry name" value="Ig_sub"/>
</dbReference>
<evidence type="ECO:0000256" key="1">
    <source>
        <dbReference type="ARBA" id="ARBA00004496"/>
    </source>
</evidence>
<keyword evidence="2" id="KW-0963">Cytoplasm</keyword>
<dbReference type="SUPFAM" id="SSF48726">
    <property type="entry name" value="Immunoglobulin"/>
    <property type="match status" value="1"/>
</dbReference>
<dbReference type="InterPro" id="IPR013783">
    <property type="entry name" value="Ig-like_fold"/>
</dbReference>
<reference evidence="6" key="1">
    <citation type="submission" date="2025-08" db="UniProtKB">
        <authorList>
            <consortium name="Ensembl"/>
        </authorList>
    </citation>
    <scope>IDENTIFICATION</scope>
</reference>
<sequence length="116" mass="12746">MGCVDILSSDLECLKAGRIIVFTHPLVGGSVSEGEVARLECKLSSETEKKVAWFKGKEQIQAGGRYEILSDGKKQILIIHAFKPEDQDTYTCMVSPEVKSVASLRNSFPHCTDSLN</sequence>
<name>A0A8B9EZY4_9PSIT</name>
<evidence type="ECO:0000256" key="3">
    <source>
        <dbReference type="ARBA" id="ARBA00022553"/>
    </source>
</evidence>
<dbReference type="SMART" id="SM00409">
    <property type="entry name" value="IG"/>
    <property type="match status" value="1"/>
</dbReference>
<evidence type="ECO:0000256" key="4">
    <source>
        <dbReference type="ARBA" id="ARBA00023157"/>
    </source>
</evidence>
<protein>
    <recommendedName>
        <fullName evidence="5">Ig-like domain-containing protein</fullName>
    </recommendedName>
</protein>
<comment type="subcellular location">
    <subcellularLocation>
        <location evidence="1">Cytoplasm</location>
    </subcellularLocation>
</comment>
<dbReference type="InterPro" id="IPR036179">
    <property type="entry name" value="Ig-like_dom_sf"/>
</dbReference>
<evidence type="ECO:0000313" key="6">
    <source>
        <dbReference type="Ensembl" id="ENSACOP00000000453.1"/>
    </source>
</evidence>
<dbReference type="PANTHER" id="PTHR35971">
    <property type="entry name" value="SI:DKEY-31G6.6"/>
    <property type="match status" value="1"/>
</dbReference>
<dbReference type="PANTHER" id="PTHR35971:SF5">
    <property type="entry name" value="OBSCURIN LIKE CYTOSKELETAL ADAPTOR 1"/>
    <property type="match status" value="1"/>
</dbReference>
<organism evidence="6 7">
    <name type="scientific">Amazona collaria</name>
    <name type="common">yellow-billed parrot</name>
    <dbReference type="NCBI Taxonomy" id="241587"/>
    <lineage>
        <taxon>Eukaryota</taxon>
        <taxon>Metazoa</taxon>
        <taxon>Chordata</taxon>
        <taxon>Craniata</taxon>
        <taxon>Vertebrata</taxon>
        <taxon>Euteleostomi</taxon>
        <taxon>Archelosauria</taxon>
        <taxon>Archosauria</taxon>
        <taxon>Dinosauria</taxon>
        <taxon>Saurischia</taxon>
        <taxon>Theropoda</taxon>
        <taxon>Coelurosauria</taxon>
        <taxon>Aves</taxon>
        <taxon>Neognathae</taxon>
        <taxon>Neoaves</taxon>
        <taxon>Telluraves</taxon>
        <taxon>Australaves</taxon>
        <taxon>Psittaciformes</taxon>
        <taxon>Psittacidae</taxon>
        <taxon>Amazona</taxon>
    </lineage>
</organism>
<dbReference type="Proteomes" id="UP000694522">
    <property type="component" value="Unplaced"/>
</dbReference>